<dbReference type="EMBL" id="VIRS01000009">
    <property type="protein sequence ID" value="TQS44242.1"/>
    <property type="molecule type" value="Genomic_DNA"/>
</dbReference>
<evidence type="ECO:0000313" key="5">
    <source>
        <dbReference type="EMBL" id="TQS44242.1"/>
    </source>
</evidence>
<dbReference type="CDD" id="cd06296">
    <property type="entry name" value="PBP1_CatR-like"/>
    <property type="match status" value="1"/>
</dbReference>
<gene>
    <name evidence="5" type="ORF">FL583_14985</name>
</gene>
<feature type="domain" description="HTH lacI-type" evidence="4">
    <location>
        <begin position="5"/>
        <end position="59"/>
    </location>
</feature>
<dbReference type="RefSeq" id="WP_142705236.1">
    <property type="nucleotide sequence ID" value="NZ_VIRS01000009.1"/>
</dbReference>
<dbReference type="InterPro" id="IPR028082">
    <property type="entry name" value="Peripla_BP_I"/>
</dbReference>
<evidence type="ECO:0000313" key="6">
    <source>
        <dbReference type="Proteomes" id="UP000317982"/>
    </source>
</evidence>
<dbReference type="InParanoid" id="A0A545ASD5"/>
<dbReference type="InterPro" id="IPR046335">
    <property type="entry name" value="LacI/GalR-like_sensor"/>
</dbReference>
<dbReference type="GO" id="GO:0003700">
    <property type="term" value="F:DNA-binding transcription factor activity"/>
    <property type="evidence" value="ECO:0007669"/>
    <property type="project" value="TreeGrafter"/>
</dbReference>
<dbReference type="InterPro" id="IPR000843">
    <property type="entry name" value="HTH_LacI"/>
</dbReference>
<dbReference type="SUPFAM" id="SSF47413">
    <property type="entry name" value="lambda repressor-like DNA-binding domains"/>
    <property type="match status" value="1"/>
</dbReference>
<dbReference type="Gene3D" id="1.10.260.40">
    <property type="entry name" value="lambda repressor-like DNA-binding domains"/>
    <property type="match status" value="1"/>
</dbReference>
<dbReference type="Pfam" id="PF00356">
    <property type="entry name" value="LacI"/>
    <property type="match status" value="1"/>
</dbReference>
<dbReference type="CDD" id="cd01392">
    <property type="entry name" value="HTH_LacI"/>
    <property type="match status" value="1"/>
</dbReference>
<sequence length="337" mass="36095">MTGRTTIAEIARTAAVSVSTVSKVLNGHTDVAEDTRRRVQRLLDERGYRRRRAAHHQRSGDLLDLVINDLDTPWGLALLTGIEEVVESAGIGLVISAVHSRAALTRRWLESLLARGSQGAILVLSDLDDAQREQLRRHGTPIVVIDGVSQPPPDVPSVGATNFSGAYSATEHLLQLGHRRIAVIGGPEQLACTRARIAGYRAAFDAADLVAPRGLLRYGNFYHDGGFRAARSLLEDDDPPTAIFAGSDMHAMGVYEAARKSGRTVPDDLSVVGFDDLNFASWTAPGLTTVRQPLHEMGATAARTLLRLVAGEALDSTSIELATSLVVRDSTAVPSGT</sequence>
<dbReference type="AlphaFoldDB" id="A0A545ASD5"/>
<dbReference type="PROSITE" id="PS50932">
    <property type="entry name" value="HTH_LACI_2"/>
    <property type="match status" value="1"/>
</dbReference>
<evidence type="ECO:0000256" key="3">
    <source>
        <dbReference type="ARBA" id="ARBA00023163"/>
    </source>
</evidence>
<organism evidence="5 6">
    <name type="scientific">Cryptosporangium phraense</name>
    <dbReference type="NCBI Taxonomy" id="2593070"/>
    <lineage>
        <taxon>Bacteria</taxon>
        <taxon>Bacillati</taxon>
        <taxon>Actinomycetota</taxon>
        <taxon>Actinomycetes</taxon>
        <taxon>Cryptosporangiales</taxon>
        <taxon>Cryptosporangiaceae</taxon>
        <taxon>Cryptosporangium</taxon>
    </lineage>
</organism>
<reference evidence="5 6" key="1">
    <citation type="submission" date="2019-07" db="EMBL/GenBank/DDBJ databases">
        <title>Cryptosporangium phraense sp. nov., isolated from plant litter.</title>
        <authorList>
            <person name="Suriyachadkun C."/>
        </authorList>
    </citation>
    <scope>NUCLEOTIDE SEQUENCE [LARGE SCALE GENOMIC DNA]</scope>
    <source>
        <strain evidence="5 6">A-T 5661</strain>
    </source>
</reference>
<dbReference type="SUPFAM" id="SSF53822">
    <property type="entry name" value="Periplasmic binding protein-like I"/>
    <property type="match status" value="1"/>
</dbReference>
<dbReference type="Pfam" id="PF13377">
    <property type="entry name" value="Peripla_BP_3"/>
    <property type="match status" value="1"/>
</dbReference>
<dbReference type="Gene3D" id="3.40.50.2300">
    <property type="match status" value="2"/>
</dbReference>
<name>A0A545ASD5_9ACTN</name>
<keyword evidence="1" id="KW-0805">Transcription regulation</keyword>
<dbReference type="PROSITE" id="PS00356">
    <property type="entry name" value="HTH_LACI_1"/>
    <property type="match status" value="1"/>
</dbReference>
<dbReference type="GO" id="GO:0000976">
    <property type="term" value="F:transcription cis-regulatory region binding"/>
    <property type="evidence" value="ECO:0007669"/>
    <property type="project" value="TreeGrafter"/>
</dbReference>
<dbReference type="Proteomes" id="UP000317982">
    <property type="component" value="Unassembled WGS sequence"/>
</dbReference>
<comment type="caution">
    <text evidence="5">The sequence shown here is derived from an EMBL/GenBank/DDBJ whole genome shotgun (WGS) entry which is preliminary data.</text>
</comment>
<keyword evidence="6" id="KW-1185">Reference proteome</keyword>
<evidence type="ECO:0000259" key="4">
    <source>
        <dbReference type="PROSITE" id="PS50932"/>
    </source>
</evidence>
<protein>
    <submittedName>
        <fullName evidence="5">LacI family transcriptional regulator</fullName>
    </submittedName>
</protein>
<dbReference type="OrthoDB" id="3657250at2"/>
<dbReference type="PANTHER" id="PTHR30146:SF153">
    <property type="entry name" value="LACTOSE OPERON REPRESSOR"/>
    <property type="match status" value="1"/>
</dbReference>
<accession>A0A545ASD5</accession>
<proteinExistence type="predicted"/>
<keyword evidence="3" id="KW-0804">Transcription</keyword>
<dbReference type="PANTHER" id="PTHR30146">
    <property type="entry name" value="LACI-RELATED TRANSCRIPTIONAL REPRESSOR"/>
    <property type="match status" value="1"/>
</dbReference>
<dbReference type="SMART" id="SM00354">
    <property type="entry name" value="HTH_LACI"/>
    <property type="match status" value="1"/>
</dbReference>
<evidence type="ECO:0000256" key="1">
    <source>
        <dbReference type="ARBA" id="ARBA00023015"/>
    </source>
</evidence>
<dbReference type="InterPro" id="IPR010982">
    <property type="entry name" value="Lambda_DNA-bd_dom_sf"/>
</dbReference>
<keyword evidence="2" id="KW-0238">DNA-binding</keyword>
<evidence type="ECO:0000256" key="2">
    <source>
        <dbReference type="ARBA" id="ARBA00023125"/>
    </source>
</evidence>